<keyword evidence="3" id="KW-1185">Reference proteome</keyword>
<comment type="caution">
    <text evidence="2">The sequence shown here is derived from an EMBL/GenBank/DDBJ whole genome shotgun (WGS) entry which is preliminary data.</text>
</comment>
<feature type="non-terminal residue" evidence="2">
    <location>
        <position position="1"/>
    </location>
</feature>
<gene>
    <name evidence="2" type="ORF">PCOR1329_LOCUS5596</name>
</gene>
<proteinExistence type="predicted"/>
<dbReference type="EMBL" id="CAUYUJ010001481">
    <property type="protein sequence ID" value="CAK0796137.1"/>
    <property type="molecule type" value="Genomic_DNA"/>
</dbReference>
<sequence length="235" mass="25002">PLLGPSPPQGSSEGGMPTDERRALALARAAATRERLLAKQDAGPQAELVEVSGGGLDARDKERRRAQGRLPAHRADRGRQAAVPEAGLGRAGRLRREAPAVPGAAGGRRVGHHARPGPRRELREARGRRRVPHAPAECLEALPGDPKGKSPKFKADPDVSIKEIPLGFWPVEEPSDVRFSEIVDEGPLRGTECVCSTERDCGQVRKLESRVASSTSRRGWGAADAAAGRSSPELA</sequence>
<reference evidence="2" key="1">
    <citation type="submission" date="2023-10" db="EMBL/GenBank/DDBJ databases">
        <authorList>
            <person name="Chen Y."/>
            <person name="Shah S."/>
            <person name="Dougan E. K."/>
            <person name="Thang M."/>
            <person name="Chan C."/>
        </authorList>
    </citation>
    <scope>NUCLEOTIDE SEQUENCE [LARGE SCALE GENOMIC DNA]</scope>
</reference>
<organism evidence="2 3">
    <name type="scientific">Prorocentrum cordatum</name>
    <dbReference type="NCBI Taxonomy" id="2364126"/>
    <lineage>
        <taxon>Eukaryota</taxon>
        <taxon>Sar</taxon>
        <taxon>Alveolata</taxon>
        <taxon>Dinophyceae</taxon>
        <taxon>Prorocentrales</taxon>
        <taxon>Prorocentraceae</taxon>
        <taxon>Prorocentrum</taxon>
    </lineage>
</organism>
<feature type="region of interest" description="Disordered" evidence="1">
    <location>
        <begin position="37"/>
        <end position="156"/>
    </location>
</feature>
<name>A0ABN9PVV8_9DINO</name>
<evidence type="ECO:0000256" key="1">
    <source>
        <dbReference type="SAM" id="MobiDB-lite"/>
    </source>
</evidence>
<dbReference type="Proteomes" id="UP001189429">
    <property type="component" value="Unassembled WGS sequence"/>
</dbReference>
<feature type="region of interest" description="Disordered" evidence="1">
    <location>
        <begin position="1"/>
        <end position="21"/>
    </location>
</feature>
<evidence type="ECO:0000313" key="2">
    <source>
        <dbReference type="EMBL" id="CAK0796137.1"/>
    </source>
</evidence>
<feature type="region of interest" description="Disordered" evidence="1">
    <location>
        <begin position="207"/>
        <end position="235"/>
    </location>
</feature>
<feature type="compositionally biased region" description="Low complexity" evidence="1">
    <location>
        <begin position="216"/>
        <end position="235"/>
    </location>
</feature>
<evidence type="ECO:0000313" key="3">
    <source>
        <dbReference type="Proteomes" id="UP001189429"/>
    </source>
</evidence>
<accession>A0ABN9PVV8</accession>
<protein>
    <submittedName>
        <fullName evidence="2">Uncharacterized protein</fullName>
    </submittedName>
</protein>